<organism evidence="2 3">
    <name type="scientific">Exserohilum turcicum (strain 28A)</name>
    <name type="common">Northern leaf blight fungus</name>
    <name type="synonym">Setosphaeria turcica</name>
    <dbReference type="NCBI Taxonomy" id="671987"/>
    <lineage>
        <taxon>Eukaryota</taxon>
        <taxon>Fungi</taxon>
        <taxon>Dikarya</taxon>
        <taxon>Ascomycota</taxon>
        <taxon>Pezizomycotina</taxon>
        <taxon>Dothideomycetes</taxon>
        <taxon>Pleosporomycetidae</taxon>
        <taxon>Pleosporales</taxon>
        <taxon>Pleosporineae</taxon>
        <taxon>Pleosporaceae</taxon>
        <taxon>Exserohilum</taxon>
    </lineage>
</organism>
<evidence type="ECO:0000313" key="3">
    <source>
        <dbReference type="Proteomes" id="UP000016935"/>
    </source>
</evidence>
<accession>R0JWU8</accession>
<reference evidence="2 3" key="2">
    <citation type="journal article" date="2013" name="PLoS Genet.">
        <title>Comparative genome structure, secondary metabolite, and effector coding capacity across Cochliobolus pathogens.</title>
        <authorList>
            <person name="Condon B.J."/>
            <person name="Leng Y."/>
            <person name="Wu D."/>
            <person name="Bushley K.E."/>
            <person name="Ohm R.A."/>
            <person name="Otillar R."/>
            <person name="Martin J."/>
            <person name="Schackwitz W."/>
            <person name="Grimwood J."/>
            <person name="MohdZainudin N."/>
            <person name="Xue C."/>
            <person name="Wang R."/>
            <person name="Manning V.A."/>
            <person name="Dhillon B."/>
            <person name="Tu Z.J."/>
            <person name="Steffenson B.J."/>
            <person name="Salamov A."/>
            <person name="Sun H."/>
            <person name="Lowry S."/>
            <person name="LaButti K."/>
            <person name="Han J."/>
            <person name="Copeland A."/>
            <person name="Lindquist E."/>
            <person name="Barry K."/>
            <person name="Schmutz J."/>
            <person name="Baker S.E."/>
            <person name="Ciuffetti L.M."/>
            <person name="Grigoriev I.V."/>
            <person name="Zhong S."/>
            <person name="Turgeon B.G."/>
        </authorList>
    </citation>
    <scope>NUCLEOTIDE SEQUENCE [LARGE SCALE GENOMIC DNA]</scope>
    <source>
        <strain evidence="3">28A</strain>
    </source>
</reference>
<dbReference type="HOGENOM" id="CLU_1447559_0_0_1"/>
<feature type="region of interest" description="Disordered" evidence="1">
    <location>
        <begin position="76"/>
        <end position="170"/>
    </location>
</feature>
<dbReference type="AlphaFoldDB" id="R0JWU8"/>
<protein>
    <submittedName>
        <fullName evidence="2">Uncharacterized protein</fullName>
    </submittedName>
</protein>
<reference evidence="2 3" key="1">
    <citation type="journal article" date="2012" name="PLoS Pathog.">
        <title>Diverse lifestyles and strategies of plant pathogenesis encoded in the genomes of eighteen Dothideomycetes fungi.</title>
        <authorList>
            <person name="Ohm R.A."/>
            <person name="Feau N."/>
            <person name="Henrissat B."/>
            <person name="Schoch C.L."/>
            <person name="Horwitz B.A."/>
            <person name="Barry K.W."/>
            <person name="Condon B.J."/>
            <person name="Copeland A.C."/>
            <person name="Dhillon B."/>
            <person name="Glaser F."/>
            <person name="Hesse C.N."/>
            <person name="Kosti I."/>
            <person name="LaButti K."/>
            <person name="Lindquist E.A."/>
            <person name="Lucas S."/>
            <person name="Salamov A.A."/>
            <person name="Bradshaw R.E."/>
            <person name="Ciuffetti L."/>
            <person name="Hamelin R.C."/>
            <person name="Kema G.H.J."/>
            <person name="Lawrence C."/>
            <person name="Scott J.A."/>
            <person name="Spatafora J.W."/>
            <person name="Turgeon B.G."/>
            <person name="de Wit P.J.G.M."/>
            <person name="Zhong S."/>
            <person name="Goodwin S.B."/>
            <person name="Grigoriev I.V."/>
        </authorList>
    </citation>
    <scope>NUCLEOTIDE SEQUENCE [LARGE SCALE GENOMIC DNA]</scope>
    <source>
        <strain evidence="3">28A</strain>
    </source>
</reference>
<feature type="compositionally biased region" description="Basic and acidic residues" evidence="1">
    <location>
        <begin position="118"/>
        <end position="135"/>
    </location>
</feature>
<name>R0JWU8_EXST2</name>
<gene>
    <name evidence="2" type="ORF">SETTUDRAFT_166184</name>
</gene>
<dbReference type="OrthoDB" id="3800694at2759"/>
<dbReference type="EMBL" id="KB908877">
    <property type="protein sequence ID" value="EOA80727.1"/>
    <property type="molecule type" value="Genomic_DNA"/>
</dbReference>
<keyword evidence="3" id="KW-1185">Reference proteome</keyword>
<feature type="compositionally biased region" description="Low complexity" evidence="1">
    <location>
        <begin position="20"/>
        <end position="32"/>
    </location>
</feature>
<dbReference type="RefSeq" id="XP_008031362.1">
    <property type="nucleotide sequence ID" value="XM_008033171.1"/>
</dbReference>
<sequence length="192" mass="20779">MAANTGFRLGEEHFSDASDSDQSQTSRPSSSPKQANGQVHHPPARKSKNKKQKDRRQMGALAEELVDVLGGAFSASDAGAQAGTDQRPSGDQPMVIDADSAGKKMNKRTRQNLARMQARKDRNSSTMKDVSEDKTLQAQMAAAQRRGMSLEDYRKLGTGKGMTKASARRVKKEAMRKERAAAAAAVDDMEIG</sequence>
<evidence type="ECO:0000256" key="1">
    <source>
        <dbReference type="SAM" id="MobiDB-lite"/>
    </source>
</evidence>
<dbReference type="GeneID" id="19399720"/>
<feature type="compositionally biased region" description="Basic residues" evidence="1">
    <location>
        <begin position="42"/>
        <end position="54"/>
    </location>
</feature>
<dbReference type="Proteomes" id="UP000016935">
    <property type="component" value="Unassembled WGS sequence"/>
</dbReference>
<dbReference type="eggNOG" id="ENOG502R8AI">
    <property type="taxonomic scope" value="Eukaryota"/>
</dbReference>
<proteinExistence type="predicted"/>
<evidence type="ECO:0000313" key="2">
    <source>
        <dbReference type="EMBL" id="EOA80727.1"/>
    </source>
</evidence>
<feature type="region of interest" description="Disordered" evidence="1">
    <location>
        <begin position="1"/>
        <end position="63"/>
    </location>
</feature>